<proteinExistence type="predicted"/>
<keyword evidence="2" id="KW-1185">Reference proteome</keyword>
<evidence type="ECO:0000313" key="2">
    <source>
        <dbReference type="Proteomes" id="UP001313282"/>
    </source>
</evidence>
<sequence>MPGISKQLLTKIEKLNGSNWRTWKVAIMDIFQAESAMGIVEGTIPRPVNPNLPAAPPAAVQRAIATWDISDGICKVIIRTACDPIRKAQILDEREQRLPFCGKYAKYMLALPDQRGLWGISMDE</sequence>
<dbReference type="EMBL" id="JAVHNR010000001">
    <property type="protein sequence ID" value="KAK6357207.1"/>
    <property type="molecule type" value="Genomic_DNA"/>
</dbReference>
<reference evidence="1 2" key="1">
    <citation type="submission" date="2019-10" db="EMBL/GenBank/DDBJ databases">
        <authorList>
            <person name="Palmer J.M."/>
        </authorList>
    </citation>
    <scope>NUCLEOTIDE SEQUENCE [LARGE SCALE GENOMIC DNA]</scope>
    <source>
        <strain evidence="1 2">TWF718</strain>
    </source>
</reference>
<organism evidence="1 2">
    <name type="scientific">Orbilia javanica</name>
    <dbReference type="NCBI Taxonomy" id="47235"/>
    <lineage>
        <taxon>Eukaryota</taxon>
        <taxon>Fungi</taxon>
        <taxon>Dikarya</taxon>
        <taxon>Ascomycota</taxon>
        <taxon>Pezizomycotina</taxon>
        <taxon>Orbiliomycetes</taxon>
        <taxon>Orbiliales</taxon>
        <taxon>Orbiliaceae</taxon>
        <taxon>Orbilia</taxon>
    </lineage>
</organism>
<gene>
    <name evidence="1" type="ORF">TWF718_001531</name>
</gene>
<evidence type="ECO:0008006" key="3">
    <source>
        <dbReference type="Google" id="ProtNLM"/>
    </source>
</evidence>
<accession>A0AAN8RN26</accession>
<protein>
    <recommendedName>
        <fullName evidence="3">Retrotransposon Copia-like N-terminal domain-containing protein</fullName>
    </recommendedName>
</protein>
<comment type="caution">
    <text evidence="1">The sequence shown here is derived from an EMBL/GenBank/DDBJ whole genome shotgun (WGS) entry which is preliminary data.</text>
</comment>
<evidence type="ECO:0000313" key="1">
    <source>
        <dbReference type="EMBL" id="KAK6357207.1"/>
    </source>
</evidence>
<dbReference type="Proteomes" id="UP001313282">
    <property type="component" value="Unassembled WGS sequence"/>
</dbReference>
<dbReference type="AlphaFoldDB" id="A0AAN8RN26"/>
<name>A0AAN8RN26_9PEZI</name>